<reference evidence="3 4" key="1">
    <citation type="journal article" date="2018" name="Appl. Environ. Microbiol.">
        <title>Antimicrobial susceptibility testing and tentative epidemiological cut-off values of five Bacillus species relevant for use as animal feed additives or for plant protection.</title>
        <authorList>
            <person name="Agerso Y."/>
            <person name="Stuer-Lauridsen B."/>
            <person name="Bjerre K."/>
            <person name="Jensen M.G."/>
            <person name="Johansen E."/>
            <person name="Bennedsen M."/>
            <person name="Brockmann E."/>
            <person name="Nielsen B."/>
        </authorList>
    </citation>
    <scope>NUCLEOTIDE SEQUENCE [LARGE SCALE GENOMIC DNA]</scope>
    <source>
        <strain evidence="3 4">CHCC20162</strain>
    </source>
</reference>
<dbReference type="EMBL" id="PQWM01000007">
    <property type="protein sequence ID" value="RDZ16244.1"/>
    <property type="molecule type" value="Genomic_DNA"/>
</dbReference>
<dbReference type="InterPro" id="IPR013815">
    <property type="entry name" value="ATP_grasp_subdomain_1"/>
</dbReference>
<name>A0A3D8X5Z2_PRIMG</name>
<feature type="domain" description="Pyruvate phosphate dikinase AMP/ATP-binding" evidence="2">
    <location>
        <begin position="14"/>
        <end position="298"/>
    </location>
</feature>
<dbReference type="SUPFAM" id="SSF52009">
    <property type="entry name" value="Phosphohistidine domain"/>
    <property type="match status" value="1"/>
</dbReference>
<comment type="caution">
    <text evidence="3">The sequence shown here is derived from an EMBL/GenBank/DDBJ whole genome shotgun (WGS) entry which is preliminary data.</text>
</comment>
<dbReference type="GO" id="GO:0005524">
    <property type="term" value="F:ATP binding"/>
    <property type="evidence" value="ECO:0007669"/>
    <property type="project" value="InterPro"/>
</dbReference>
<dbReference type="PANTHER" id="PTHR43615">
    <property type="entry name" value="PHOSPHOENOLPYRUVATE SYNTHASE-RELATED"/>
    <property type="match status" value="1"/>
</dbReference>
<dbReference type="AlphaFoldDB" id="A0A3D8X5Z2"/>
<dbReference type="InterPro" id="IPR008279">
    <property type="entry name" value="PEP-util_enz_mobile_dom"/>
</dbReference>
<protein>
    <submittedName>
        <fullName evidence="3">Phosphotransferase</fullName>
    </submittedName>
</protein>
<evidence type="ECO:0000259" key="1">
    <source>
        <dbReference type="Pfam" id="PF00391"/>
    </source>
</evidence>
<dbReference type="Gene3D" id="3.30.1490.20">
    <property type="entry name" value="ATP-grasp fold, A domain"/>
    <property type="match status" value="1"/>
</dbReference>
<gene>
    <name evidence="3" type="ORF">C3744_06870</name>
</gene>
<dbReference type="Pfam" id="PF01326">
    <property type="entry name" value="PPDK_N"/>
    <property type="match status" value="1"/>
</dbReference>
<organism evidence="3 4">
    <name type="scientific">Priestia megaterium</name>
    <name type="common">Bacillus megaterium</name>
    <dbReference type="NCBI Taxonomy" id="1404"/>
    <lineage>
        <taxon>Bacteria</taxon>
        <taxon>Bacillati</taxon>
        <taxon>Bacillota</taxon>
        <taxon>Bacilli</taxon>
        <taxon>Bacillales</taxon>
        <taxon>Bacillaceae</taxon>
        <taxon>Priestia</taxon>
    </lineage>
</organism>
<evidence type="ECO:0000313" key="4">
    <source>
        <dbReference type="Proteomes" id="UP000256519"/>
    </source>
</evidence>
<evidence type="ECO:0000259" key="2">
    <source>
        <dbReference type="Pfam" id="PF01326"/>
    </source>
</evidence>
<dbReference type="SUPFAM" id="SSF56059">
    <property type="entry name" value="Glutathione synthetase ATP-binding domain-like"/>
    <property type="match status" value="1"/>
</dbReference>
<dbReference type="InterPro" id="IPR051549">
    <property type="entry name" value="PEP_Utilizing_Enz"/>
</dbReference>
<dbReference type="PANTHER" id="PTHR43615:SF1">
    <property type="entry name" value="PPDK_N DOMAIN-CONTAINING PROTEIN"/>
    <property type="match status" value="1"/>
</dbReference>
<dbReference type="Gene3D" id="3.30.470.20">
    <property type="entry name" value="ATP-grasp fold, B domain"/>
    <property type="match status" value="1"/>
</dbReference>
<dbReference type="Gene3D" id="3.50.30.10">
    <property type="entry name" value="Phosphohistidine domain"/>
    <property type="match status" value="1"/>
</dbReference>
<dbReference type="Proteomes" id="UP000256519">
    <property type="component" value="Unassembled WGS sequence"/>
</dbReference>
<dbReference type="InterPro" id="IPR002192">
    <property type="entry name" value="PPDK_AMP/ATP-bd"/>
</dbReference>
<dbReference type="GO" id="GO:0016301">
    <property type="term" value="F:kinase activity"/>
    <property type="evidence" value="ECO:0007669"/>
    <property type="project" value="InterPro"/>
</dbReference>
<sequence>MYSLSFQKVDEANEKVGAKALNLIKMKRKNLPIPDGFVIQTEALKRYIEWNGIDRHTDNIHERILHGEIPIEIESDLIETFRNLKSSYTSVAVRSSSSAEDLEGASFAGQYETYLNVKSTEDFLSKVKACWASFFTERVEQYTQNMYSNFDEVSMAVVVQGLIKSETSGVIFSQNPVTHNTKEMMINASYGLGEAIVSGLVTPDVYLVNKQTFEIEKEKGLKEVKIIPLVEGVEEIETTEDEQQRFCLTDEKIIELAEITKEVEALYQHPVDIEFGIQDNQVYLLQARAITTLTEAKELTPFQKDISLSFEDMEEFWILNDTSFSHAVSPLYASFIIPAFSEGTASSFQKLNFIFNRLNLKVYKGHIYTRTEPFKGDSDKRSQEHKELMESIYPILTTRMNQIIKEQFLPYYNKLDSFTWENLNLQRGKEILQSLTDFYKTAYDLHFDIVMPQMSLNTIVEEYYKDLTNKKSGHDVYELLTGKMNKSLETDQQLSRLALTVKGDAELTKIFQKECTETLLKKLEGNKAAKSFMAELDTFLKQYGYRNVVSHDFVGETWLENPLHALSIIQGYVNDGYNFDENFKQTVKKREQNYNEFLEQIADSKHKEEFKKYYQWALDASVIRDDHHFYIDAMLDAKARLFLLKLGNLLVNHHVFLVKEDIFFLYLDELESLLENPVDVTELVEKRKKEHAEHEQMSNLPRYFGVPEPAQLKEAEKYMGAIEENDANSENSIKGLASSSGTYTGKVKVISNTKEFSKLEKGDVLVCKTTTPLWTTLFQTAGAVITDAGGILSHSAIIAREYEIPAVVGTKISTDKLKDGDMVTVDGTNGIVTLLNE</sequence>
<dbReference type="Pfam" id="PF00391">
    <property type="entry name" value="PEP-utilizers"/>
    <property type="match status" value="1"/>
</dbReference>
<dbReference type="InterPro" id="IPR036637">
    <property type="entry name" value="Phosphohistidine_dom_sf"/>
</dbReference>
<proteinExistence type="predicted"/>
<dbReference type="RefSeq" id="WP_116073010.1">
    <property type="nucleotide sequence ID" value="NZ_CP187630.1"/>
</dbReference>
<keyword evidence="3" id="KW-0808">Transferase</keyword>
<evidence type="ECO:0000313" key="3">
    <source>
        <dbReference type="EMBL" id="RDZ16244.1"/>
    </source>
</evidence>
<accession>A0A3D8X5Z2</accession>
<feature type="domain" description="PEP-utilising enzyme mobile" evidence="1">
    <location>
        <begin position="760"/>
        <end position="830"/>
    </location>
</feature>